<dbReference type="Proteomes" id="UP001165080">
    <property type="component" value="Unassembled WGS sequence"/>
</dbReference>
<name>A0A9W6BXY4_9CHLO</name>
<feature type="transmembrane region" description="Helical" evidence="1">
    <location>
        <begin position="78"/>
        <end position="102"/>
    </location>
</feature>
<evidence type="ECO:0000256" key="1">
    <source>
        <dbReference type="SAM" id="Phobius"/>
    </source>
</evidence>
<accession>A0A9W6BXY4</accession>
<dbReference type="OrthoDB" id="10479514at2759"/>
<keyword evidence="1" id="KW-0812">Transmembrane</keyword>
<evidence type="ECO:0000313" key="3">
    <source>
        <dbReference type="Proteomes" id="UP001165080"/>
    </source>
</evidence>
<organism evidence="2 3">
    <name type="scientific">Pleodorina starrii</name>
    <dbReference type="NCBI Taxonomy" id="330485"/>
    <lineage>
        <taxon>Eukaryota</taxon>
        <taxon>Viridiplantae</taxon>
        <taxon>Chlorophyta</taxon>
        <taxon>core chlorophytes</taxon>
        <taxon>Chlorophyceae</taxon>
        <taxon>CS clade</taxon>
        <taxon>Chlamydomonadales</taxon>
        <taxon>Volvocaceae</taxon>
        <taxon>Pleodorina</taxon>
    </lineage>
</organism>
<feature type="transmembrane region" description="Helical" evidence="1">
    <location>
        <begin position="37"/>
        <end position="58"/>
    </location>
</feature>
<keyword evidence="3" id="KW-1185">Reference proteome</keyword>
<keyword evidence="1" id="KW-1133">Transmembrane helix</keyword>
<sequence length="233" mass="24858">MAPFILDSLQDAPGPGNSHGVPPQSQRRTWTNFSCRLFLQLEVAIIIYSGALSIISPAQWAEKVGNGDVGTGVFSDAALKACFPVARHGGACMFALAAALHIGLHSSSERVLEAVLYALLAGDAALLVALALMAADEGWRLNTTNTFGLVFTIVCVVVRLALLRDCAVRKTARPQRLAALAQELDSVQHVVRRSLELNALITHNVTGVDQAAAVNDTIQPPYDITDEAAFKED</sequence>
<reference evidence="2 3" key="1">
    <citation type="journal article" date="2023" name="Commun. Biol.">
        <title>Reorganization of the ancestral sex-determining regions during the evolution of trioecy in Pleodorina starrii.</title>
        <authorList>
            <person name="Takahashi K."/>
            <person name="Suzuki S."/>
            <person name="Kawai-Toyooka H."/>
            <person name="Yamamoto K."/>
            <person name="Hamaji T."/>
            <person name="Ootsuki R."/>
            <person name="Yamaguchi H."/>
            <person name="Kawachi M."/>
            <person name="Higashiyama T."/>
            <person name="Nozaki H."/>
        </authorList>
    </citation>
    <scope>NUCLEOTIDE SEQUENCE [LARGE SCALE GENOMIC DNA]</scope>
    <source>
        <strain evidence="2 3">NIES-4479</strain>
    </source>
</reference>
<evidence type="ECO:0000313" key="2">
    <source>
        <dbReference type="EMBL" id="GLC60317.1"/>
    </source>
</evidence>
<dbReference type="AlphaFoldDB" id="A0A9W6BXY4"/>
<feature type="transmembrane region" description="Helical" evidence="1">
    <location>
        <begin position="114"/>
        <end position="134"/>
    </location>
</feature>
<gene>
    <name evidence="2" type="primary">PLEST012056</name>
    <name evidence="2" type="ORF">PLESTB_001597700</name>
</gene>
<evidence type="ECO:0008006" key="4">
    <source>
        <dbReference type="Google" id="ProtNLM"/>
    </source>
</evidence>
<protein>
    <recommendedName>
        <fullName evidence="4">Transmembrane protein</fullName>
    </recommendedName>
</protein>
<feature type="transmembrane region" description="Helical" evidence="1">
    <location>
        <begin position="146"/>
        <end position="163"/>
    </location>
</feature>
<keyword evidence="1" id="KW-0472">Membrane</keyword>
<comment type="caution">
    <text evidence="2">The sequence shown here is derived from an EMBL/GenBank/DDBJ whole genome shotgun (WGS) entry which is preliminary data.</text>
</comment>
<dbReference type="EMBL" id="BRXU01000033">
    <property type="protein sequence ID" value="GLC60317.1"/>
    <property type="molecule type" value="Genomic_DNA"/>
</dbReference>
<proteinExistence type="predicted"/>